<proteinExistence type="predicted"/>
<keyword evidence="1" id="KW-1133">Transmembrane helix</keyword>
<gene>
    <name evidence="2" type="ORF">PSYMO_38263</name>
</gene>
<protein>
    <submittedName>
        <fullName evidence="2">Uncharacterized protein</fullName>
    </submittedName>
</protein>
<organism evidence="2 3">
    <name type="scientific">Pseudomonas amygdali pv. mori str. 301020</name>
    <dbReference type="NCBI Taxonomy" id="629261"/>
    <lineage>
        <taxon>Bacteria</taxon>
        <taxon>Pseudomonadati</taxon>
        <taxon>Pseudomonadota</taxon>
        <taxon>Gammaproteobacteria</taxon>
        <taxon>Pseudomonadales</taxon>
        <taxon>Pseudomonadaceae</taxon>
        <taxon>Pseudomonas</taxon>
        <taxon>Pseudomonas amygdali</taxon>
    </lineage>
</organism>
<feature type="transmembrane region" description="Helical" evidence="1">
    <location>
        <begin position="6"/>
        <end position="25"/>
    </location>
</feature>
<feature type="non-terminal residue" evidence="2">
    <location>
        <position position="1"/>
    </location>
</feature>
<evidence type="ECO:0000256" key="1">
    <source>
        <dbReference type="SAM" id="Phobius"/>
    </source>
</evidence>
<name>A0A656GME5_PSEA0</name>
<feature type="non-terminal residue" evidence="2">
    <location>
        <position position="34"/>
    </location>
</feature>
<keyword evidence="1" id="KW-0472">Membrane</keyword>
<dbReference type="AlphaFoldDB" id="A0A656GME5"/>
<accession>A0A656GME5</accession>
<evidence type="ECO:0000313" key="3">
    <source>
        <dbReference type="Proteomes" id="UP000003465"/>
    </source>
</evidence>
<sequence>DWRGGEYLFFWGGDLLVIVLGARLAQIKQASPDA</sequence>
<dbReference type="Proteomes" id="UP000003465">
    <property type="component" value="Unassembled WGS sequence"/>
</dbReference>
<keyword evidence="1" id="KW-0812">Transmembrane</keyword>
<comment type="caution">
    <text evidence="2">The sequence shown here is derived from an EMBL/GenBank/DDBJ whole genome shotgun (WGS) entry which is preliminary data.</text>
</comment>
<dbReference type="EMBL" id="AEAG01003216">
    <property type="protein sequence ID" value="EGH27022.1"/>
    <property type="molecule type" value="Genomic_DNA"/>
</dbReference>
<evidence type="ECO:0000313" key="2">
    <source>
        <dbReference type="EMBL" id="EGH27022.1"/>
    </source>
</evidence>
<reference evidence="2 3" key="1">
    <citation type="journal article" date="2011" name="PLoS Pathog.">
        <title>Dynamic evolution of pathogenicity revealed by sequencing and comparative genomics of 19 Pseudomonas syringae isolates.</title>
        <authorList>
            <person name="Baltrus D.A."/>
            <person name="Nishimura M.T."/>
            <person name="Romanchuk A."/>
            <person name="Chang J.H."/>
            <person name="Mukhtar M.S."/>
            <person name="Cherkis K."/>
            <person name="Roach J."/>
            <person name="Grant S.R."/>
            <person name="Jones C.D."/>
            <person name="Dangl J.L."/>
        </authorList>
    </citation>
    <scope>NUCLEOTIDE SEQUENCE [LARGE SCALE GENOMIC DNA]</scope>
    <source>
        <strain evidence="2 3">301020</strain>
    </source>
</reference>